<feature type="region of interest" description="Disordered" evidence="11">
    <location>
        <begin position="750"/>
        <end position="1256"/>
    </location>
</feature>
<dbReference type="PROSITE" id="PS00107">
    <property type="entry name" value="PROTEIN_KINASE_ATP"/>
    <property type="match status" value="1"/>
</dbReference>
<feature type="region of interest" description="Disordered" evidence="11">
    <location>
        <begin position="293"/>
        <end position="331"/>
    </location>
</feature>
<dbReference type="InterPro" id="IPR008271">
    <property type="entry name" value="Ser/Thr_kinase_AS"/>
</dbReference>
<evidence type="ECO:0000256" key="1">
    <source>
        <dbReference type="ARBA" id="ARBA00012513"/>
    </source>
</evidence>
<comment type="catalytic activity">
    <reaction evidence="8">
        <text>L-threonyl-[protein] + ATP = O-phospho-L-threonyl-[protein] + ADP + H(+)</text>
        <dbReference type="Rhea" id="RHEA:46608"/>
        <dbReference type="Rhea" id="RHEA-COMP:11060"/>
        <dbReference type="Rhea" id="RHEA-COMP:11605"/>
        <dbReference type="ChEBI" id="CHEBI:15378"/>
        <dbReference type="ChEBI" id="CHEBI:30013"/>
        <dbReference type="ChEBI" id="CHEBI:30616"/>
        <dbReference type="ChEBI" id="CHEBI:61977"/>
        <dbReference type="ChEBI" id="CHEBI:456216"/>
        <dbReference type="EC" id="2.7.11.1"/>
    </reaction>
</comment>
<feature type="compositionally biased region" description="Basic and acidic residues" evidence="11">
    <location>
        <begin position="1238"/>
        <end position="1256"/>
    </location>
</feature>
<feature type="compositionally biased region" description="Basic and acidic residues" evidence="11">
    <location>
        <begin position="320"/>
        <end position="331"/>
    </location>
</feature>
<name>A0A8H3F7I7_9LECA</name>
<feature type="compositionally biased region" description="Polar residues" evidence="11">
    <location>
        <begin position="775"/>
        <end position="790"/>
    </location>
</feature>
<dbReference type="GO" id="GO:0005524">
    <property type="term" value="F:ATP binding"/>
    <property type="evidence" value="ECO:0007669"/>
    <property type="project" value="UniProtKB-UniRule"/>
</dbReference>
<keyword evidence="3" id="KW-0597">Phosphoprotein</keyword>
<evidence type="ECO:0000256" key="9">
    <source>
        <dbReference type="ARBA" id="ARBA00048679"/>
    </source>
</evidence>
<feature type="compositionally biased region" description="Basic and acidic residues" evidence="11">
    <location>
        <begin position="1007"/>
        <end position="1024"/>
    </location>
</feature>
<dbReference type="SMART" id="SM00220">
    <property type="entry name" value="S_TKc"/>
    <property type="match status" value="1"/>
</dbReference>
<feature type="compositionally biased region" description="Low complexity" evidence="11">
    <location>
        <begin position="917"/>
        <end position="931"/>
    </location>
</feature>
<evidence type="ECO:0000256" key="11">
    <source>
        <dbReference type="SAM" id="MobiDB-lite"/>
    </source>
</evidence>
<feature type="compositionally biased region" description="Polar residues" evidence="11">
    <location>
        <begin position="1"/>
        <end position="24"/>
    </location>
</feature>
<keyword evidence="7 10" id="KW-0067">ATP-binding</keyword>
<dbReference type="InterPro" id="IPR017441">
    <property type="entry name" value="Protein_kinase_ATP_BS"/>
</dbReference>
<dbReference type="GO" id="GO:0005737">
    <property type="term" value="C:cytoplasm"/>
    <property type="evidence" value="ECO:0007669"/>
    <property type="project" value="UniProtKB-ARBA"/>
</dbReference>
<dbReference type="GO" id="GO:0000011">
    <property type="term" value="P:vacuole inheritance"/>
    <property type="evidence" value="ECO:0007669"/>
    <property type="project" value="UniProtKB-ARBA"/>
</dbReference>
<dbReference type="FunFam" id="3.30.200.20:FF:000042">
    <property type="entry name" value="Aurora kinase A"/>
    <property type="match status" value="1"/>
</dbReference>
<dbReference type="EMBL" id="CAJPDS010000022">
    <property type="protein sequence ID" value="CAF9918464.1"/>
    <property type="molecule type" value="Genomic_DNA"/>
</dbReference>
<comment type="catalytic activity">
    <reaction evidence="9">
        <text>L-seryl-[protein] + ATP = O-phospho-L-seryl-[protein] + ADP + H(+)</text>
        <dbReference type="Rhea" id="RHEA:17989"/>
        <dbReference type="Rhea" id="RHEA-COMP:9863"/>
        <dbReference type="Rhea" id="RHEA-COMP:11604"/>
        <dbReference type="ChEBI" id="CHEBI:15378"/>
        <dbReference type="ChEBI" id="CHEBI:29999"/>
        <dbReference type="ChEBI" id="CHEBI:30616"/>
        <dbReference type="ChEBI" id="CHEBI:83421"/>
        <dbReference type="ChEBI" id="CHEBI:456216"/>
        <dbReference type="EC" id="2.7.11.1"/>
    </reaction>
</comment>
<evidence type="ECO:0000256" key="4">
    <source>
        <dbReference type="ARBA" id="ARBA00022679"/>
    </source>
</evidence>
<evidence type="ECO:0000256" key="10">
    <source>
        <dbReference type="PROSITE-ProRule" id="PRU10141"/>
    </source>
</evidence>
<keyword evidence="5 10" id="KW-0547">Nucleotide-binding</keyword>
<organism evidence="13 14">
    <name type="scientific">Heterodermia speciosa</name>
    <dbReference type="NCBI Taxonomy" id="116794"/>
    <lineage>
        <taxon>Eukaryota</taxon>
        <taxon>Fungi</taxon>
        <taxon>Dikarya</taxon>
        <taxon>Ascomycota</taxon>
        <taxon>Pezizomycotina</taxon>
        <taxon>Lecanoromycetes</taxon>
        <taxon>OSLEUM clade</taxon>
        <taxon>Lecanoromycetidae</taxon>
        <taxon>Caliciales</taxon>
        <taxon>Physciaceae</taxon>
        <taxon>Heterodermia</taxon>
    </lineage>
</organism>
<feature type="compositionally biased region" description="Low complexity" evidence="11">
    <location>
        <begin position="832"/>
        <end position="846"/>
    </location>
</feature>
<feature type="region of interest" description="Disordered" evidence="11">
    <location>
        <begin position="670"/>
        <end position="737"/>
    </location>
</feature>
<feature type="compositionally biased region" description="Low complexity" evidence="11">
    <location>
        <begin position="949"/>
        <end position="966"/>
    </location>
</feature>
<feature type="compositionally biased region" description="Polar residues" evidence="11">
    <location>
        <begin position="865"/>
        <end position="901"/>
    </location>
</feature>
<dbReference type="EC" id="2.7.11.1" evidence="1"/>
<protein>
    <recommendedName>
        <fullName evidence="1">non-specific serine/threonine protein kinase</fullName>
        <ecNumber evidence="1">2.7.11.1</ecNumber>
    </recommendedName>
</protein>
<keyword evidence="2" id="KW-0723">Serine/threonine-protein kinase</keyword>
<evidence type="ECO:0000256" key="8">
    <source>
        <dbReference type="ARBA" id="ARBA00047899"/>
    </source>
</evidence>
<dbReference type="Gene3D" id="1.10.510.10">
    <property type="entry name" value="Transferase(Phosphotransferase) domain 1"/>
    <property type="match status" value="1"/>
</dbReference>
<dbReference type="PANTHER" id="PTHR24346">
    <property type="entry name" value="MAP/MICROTUBULE AFFINITY-REGULATING KINASE"/>
    <property type="match status" value="1"/>
</dbReference>
<dbReference type="PROSITE" id="PS00108">
    <property type="entry name" value="PROTEIN_KINASE_ST"/>
    <property type="match status" value="1"/>
</dbReference>
<feature type="region of interest" description="Disordered" evidence="11">
    <location>
        <begin position="1"/>
        <end position="275"/>
    </location>
</feature>
<feature type="compositionally biased region" description="Polar residues" evidence="11">
    <location>
        <begin position="310"/>
        <end position="319"/>
    </location>
</feature>
<dbReference type="FunFam" id="1.10.510.10:FF:000397">
    <property type="entry name" value="Serine/threonine-protein kinase KIN4"/>
    <property type="match status" value="1"/>
</dbReference>
<feature type="compositionally biased region" description="Basic and acidic residues" evidence="11">
    <location>
        <begin position="694"/>
        <end position="710"/>
    </location>
</feature>
<feature type="compositionally biased region" description="Polar residues" evidence="11">
    <location>
        <begin position="1059"/>
        <end position="1086"/>
    </location>
</feature>
<dbReference type="Proteomes" id="UP000664521">
    <property type="component" value="Unassembled WGS sequence"/>
</dbReference>
<comment type="caution">
    <text evidence="13">The sequence shown here is derived from an EMBL/GenBank/DDBJ whole genome shotgun (WGS) entry which is preliminary data.</text>
</comment>
<evidence type="ECO:0000313" key="13">
    <source>
        <dbReference type="EMBL" id="CAF9918464.1"/>
    </source>
</evidence>
<dbReference type="GO" id="GO:0035556">
    <property type="term" value="P:intracellular signal transduction"/>
    <property type="evidence" value="ECO:0007669"/>
    <property type="project" value="TreeGrafter"/>
</dbReference>
<dbReference type="SUPFAM" id="SSF56112">
    <property type="entry name" value="Protein kinase-like (PK-like)"/>
    <property type="match status" value="1"/>
</dbReference>
<dbReference type="InterPro" id="IPR000719">
    <property type="entry name" value="Prot_kinase_dom"/>
</dbReference>
<keyword evidence="6" id="KW-0418">Kinase</keyword>
<evidence type="ECO:0000256" key="6">
    <source>
        <dbReference type="ARBA" id="ARBA00022777"/>
    </source>
</evidence>
<dbReference type="Pfam" id="PF00069">
    <property type="entry name" value="Pkinase"/>
    <property type="match status" value="1"/>
</dbReference>
<sequence length="1256" mass="136498">MQVAPQQTQPPVSSTVYATDTAPTSRRQYSQQSPPSADNTPSSSSIRNPTSPQSSRRASRRPNNNNNQDVSPQARYQSPTGSYPSVPASTRGQEMPTSTRGSPITSAAAASTTPRTSRREQRAQQDLSGGPPIPPPPRTSSNQRPPNFPLPSNALLADRTTTTRYASQPADDRPLTSPRPAQQGNIRIVNDQERGYAADAAGSDELEHTNDATTAAAAAARSRRKGPVSPDMPQRSRSHREAGAQPSPATVQSRSTGNVGAATPPGKPAIRESEIINRVVVTDPQIDIAREQERQAEAVAASENIGATGVDSSTGGSAQRRQDHSASAARRKETKFGEYILGQTLGEGEFGKVKLGWKKDGSVQVAIKLIRLEALGANPSRLPKIHREINILRELSHPNIVRLHEMVETKAVIGIILEYASGGELFDYILNQRYLKDNSARRLFAQLVSGVGYLHKKGIVHRDLKLENLLLDRNRNIIITDFGFANTFDPRDEISEEIEYNLGSRDYVKKMGLEKIQNGTRKGDLMQTSCGSPCYAAPELVVTDSLYTGRKVDVWSCGVILYAMLAGYLPFDDDPANPEGDNINLLYKYIVSTPLTFPEYVTPHARDLLRRILVPDPRKRADLFEVARHSWLSDYAHVVSHVTSSTTTVGEIANTTVTADQHDAPLLARSASVREPSKVNPANISPVGGLSHQGKIDPEVPTEKTKAARDPKRRTVQVEYVAPQSQTTRGEVSPPTVSPAAVAVAPVSGAGFSKPRARGPVEAPKTSPWQPGAVATSSTLLPQESSTTESAKQERSRYTQQDVAKSQQRQGLAQQPMAPPTRPPKDLPRSVSDSTSAFAPFSASTTGRPATSGSMASGAGRLPSRGNSYSQPLAPTVAATNAQARLSQPGKNGKQYNISNPIPQPEPYYSEQSIGRPTAQQYAPAATPPQQRDQTRSHKRSNTLGNLLGRSGSVFGGRSQSQSRQSQEQKPLQEKRYPPTSMKNPIASDSPRQSTESRRPSFSFGRKNSDYRKNSDVPKQEKPRRFSLLPASFSFKNLAPGSKDQSSTGPIPVSERRPSTTQQMPQSRGQSRPQTTVDSRGQSRSNSYRDDEFHSTSYDGQTDRQRDGGAQQTRRNNGSSRTGPRSEQRPYAEPPYPSQQEPLSPLRPPQGQSYLLGGSGTPTDSEISLAAGQHRPIYPPGFDSYDNDSRPSMQKPRGTRGPAVLTKNRKFTDAYEQDQEPGQGAGGSHAGSSGAARRVMDFFRRRGKARAGEDRV</sequence>
<feature type="compositionally biased region" description="Polar residues" evidence="11">
    <location>
        <begin position="1110"/>
        <end position="1123"/>
    </location>
</feature>
<keyword evidence="4" id="KW-0808">Transferase</keyword>
<evidence type="ECO:0000256" key="7">
    <source>
        <dbReference type="ARBA" id="ARBA00022840"/>
    </source>
</evidence>
<evidence type="ECO:0000256" key="5">
    <source>
        <dbReference type="ARBA" id="ARBA00022741"/>
    </source>
</evidence>
<dbReference type="PANTHER" id="PTHR24346:SF110">
    <property type="entry name" value="NON-SPECIFIC SERINE_THREONINE PROTEIN KINASE"/>
    <property type="match status" value="1"/>
</dbReference>
<feature type="compositionally biased region" description="Polar residues" evidence="11">
    <location>
        <begin position="247"/>
        <end position="258"/>
    </location>
</feature>
<dbReference type="GO" id="GO:0004674">
    <property type="term" value="F:protein serine/threonine kinase activity"/>
    <property type="evidence" value="ECO:0007669"/>
    <property type="project" value="UniProtKB-KW"/>
</dbReference>
<feature type="compositionally biased region" description="Polar residues" evidence="11">
    <location>
        <begin position="74"/>
        <end position="101"/>
    </location>
</feature>
<evidence type="ECO:0000256" key="2">
    <source>
        <dbReference type="ARBA" id="ARBA00022527"/>
    </source>
</evidence>
<evidence type="ECO:0000259" key="12">
    <source>
        <dbReference type="PROSITE" id="PS50011"/>
    </source>
</evidence>
<keyword evidence="14" id="KW-1185">Reference proteome</keyword>
<gene>
    <name evidence="13" type="ORF">HETSPECPRED_003763</name>
</gene>
<feature type="binding site" evidence="10">
    <location>
        <position position="368"/>
    </location>
    <ligand>
        <name>ATP</name>
        <dbReference type="ChEBI" id="CHEBI:30616"/>
    </ligand>
</feature>
<feature type="domain" description="Protein kinase" evidence="12">
    <location>
        <begin position="339"/>
        <end position="632"/>
    </location>
</feature>
<reference evidence="13" key="1">
    <citation type="submission" date="2021-03" db="EMBL/GenBank/DDBJ databases">
        <authorList>
            <person name="Tagirdzhanova G."/>
        </authorList>
    </citation>
    <scope>NUCLEOTIDE SEQUENCE</scope>
</reference>
<accession>A0A8H3F7I7</accession>
<dbReference type="InterPro" id="IPR011009">
    <property type="entry name" value="Kinase-like_dom_sf"/>
</dbReference>
<feature type="compositionally biased region" description="Low complexity" evidence="11">
    <location>
        <begin position="51"/>
        <end position="73"/>
    </location>
</feature>
<feature type="compositionally biased region" description="Polar residues" evidence="11">
    <location>
        <begin position="798"/>
        <end position="813"/>
    </location>
</feature>
<dbReference type="AlphaFoldDB" id="A0A8H3F7I7"/>
<dbReference type="OrthoDB" id="193931at2759"/>
<feature type="compositionally biased region" description="Polar residues" evidence="11">
    <location>
        <begin position="37"/>
        <end position="50"/>
    </location>
</feature>
<evidence type="ECO:0000313" key="14">
    <source>
        <dbReference type="Proteomes" id="UP000664521"/>
    </source>
</evidence>
<proteinExistence type="predicted"/>
<dbReference type="PROSITE" id="PS50011">
    <property type="entry name" value="PROTEIN_KINASE_DOM"/>
    <property type="match status" value="1"/>
</dbReference>
<feature type="compositionally biased region" description="Low complexity" evidence="11">
    <location>
        <begin position="25"/>
        <end position="36"/>
    </location>
</feature>
<evidence type="ECO:0000256" key="3">
    <source>
        <dbReference type="ARBA" id="ARBA00022553"/>
    </source>
</evidence>
<dbReference type="GO" id="GO:0045033">
    <property type="term" value="P:peroxisome inheritance"/>
    <property type="evidence" value="ECO:0007669"/>
    <property type="project" value="UniProtKB-ARBA"/>
</dbReference>
<feature type="compositionally biased region" description="Low complexity" evidence="11">
    <location>
        <begin position="102"/>
        <end position="115"/>
    </location>
</feature>